<accession>A0A8B8EFI9</accession>
<proteinExistence type="predicted"/>
<evidence type="ECO:0000313" key="2">
    <source>
        <dbReference type="Proteomes" id="UP000694844"/>
    </source>
</evidence>
<dbReference type="AlphaFoldDB" id="A0A8B8EFI9"/>
<gene>
    <name evidence="3" type="primary">LOC111133993</name>
</gene>
<dbReference type="SUPFAM" id="SSF52200">
    <property type="entry name" value="Toll/Interleukin receptor TIR domain"/>
    <property type="match status" value="1"/>
</dbReference>
<dbReference type="CDD" id="cd01671">
    <property type="entry name" value="CARD"/>
    <property type="match status" value="1"/>
</dbReference>
<dbReference type="RefSeq" id="XP_022338449.1">
    <property type="nucleotide sequence ID" value="XM_022482741.1"/>
</dbReference>
<dbReference type="CDD" id="cd01670">
    <property type="entry name" value="Death"/>
    <property type="match status" value="1"/>
</dbReference>
<evidence type="ECO:0000313" key="3">
    <source>
        <dbReference type="RefSeq" id="XP_022338449.1"/>
    </source>
</evidence>
<keyword evidence="2" id="KW-1185">Reference proteome</keyword>
<dbReference type="KEGG" id="cvn:111133993"/>
<dbReference type="OrthoDB" id="6145261at2759"/>
<organism evidence="2 3">
    <name type="scientific">Crassostrea virginica</name>
    <name type="common">Eastern oyster</name>
    <dbReference type="NCBI Taxonomy" id="6565"/>
    <lineage>
        <taxon>Eukaryota</taxon>
        <taxon>Metazoa</taxon>
        <taxon>Spiralia</taxon>
        <taxon>Lophotrochozoa</taxon>
        <taxon>Mollusca</taxon>
        <taxon>Bivalvia</taxon>
        <taxon>Autobranchia</taxon>
        <taxon>Pteriomorphia</taxon>
        <taxon>Ostreida</taxon>
        <taxon>Ostreoidea</taxon>
        <taxon>Ostreidae</taxon>
        <taxon>Crassostrea</taxon>
    </lineage>
</organism>
<dbReference type="Gene3D" id="1.10.533.10">
    <property type="entry name" value="Death Domain, Fas"/>
    <property type="match status" value="1"/>
</dbReference>
<name>A0A8B8EFI9_CRAVI</name>
<protein>
    <submittedName>
        <fullName evidence="3">Uncharacterized protein LOC111133993</fullName>
    </submittedName>
</protein>
<dbReference type="Gene3D" id="3.40.50.10140">
    <property type="entry name" value="Toll/interleukin-1 receptor homology (TIR) domain"/>
    <property type="match status" value="1"/>
</dbReference>
<sequence>MALRFSREPAIDVYLSCGDKEEDCNLVRQILPLLERAGYSCFFRLRDGDVQLRIETARGTIPKCSLLLAFTSGHSIEEDCQYSQYELALAMDFRRQVLIVVLDDVKIPSLFKNLDTLTGRMDQPFDDWTRKLLKGVKQKIHGQPKPYFELNLVKEFLWNIEGKAFFEMMESHSKIVKAYMSEIAWLKKRNNNLIHIRLQECDDLETANQRLEARLLEMQEKLSDKNVCPYSYATDIAAQCVKHQRENEQMKAEIRRLKRALEKRDQSHVTDSGVSSESGMVDCFYKALSLDTNHLARPDPNTTASASGLRRVPSEVAAFFNRYQGLIGYDEITALGRELGLTCCQLDEIESYRSVGLTEMFWQMCRQYSTGQSDTCSVQNMMEAMAKIGVNIEGRPMNAEEKKFLEDNLSYIYKNMKDVVILLPLFLRKKVMSTDQAAYVESPKSCRKRVERLIEVLVTIETGYSNFCEALELSGQSCLAEYLRNVRGNGQIQTSVKMPYEHEDGQRDTLSGGETYCDIPLQLKQITYNTCNEVNKFE</sequence>
<dbReference type="SUPFAM" id="SSF47986">
    <property type="entry name" value="DEATH domain"/>
    <property type="match status" value="1"/>
</dbReference>
<dbReference type="Proteomes" id="UP000694844">
    <property type="component" value="Chromosome 1"/>
</dbReference>
<reference evidence="2" key="1">
    <citation type="submission" date="2024-06" db="UniProtKB">
        <authorList>
            <consortium name="RefSeq"/>
        </authorList>
    </citation>
    <scope>NUCLEOTIDE SEQUENCE [LARGE SCALE GENOMIC DNA]</scope>
</reference>
<dbReference type="InterPro" id="IPR035897">
    <property type="entry name" value="Toll_tir_struct_dom_sf"/>
</dbReference>
<keyword evidence="1" id="KW-0175">Coiled coil</keyword>
<reference evidence="3" key="2">
    <citation type="submission" date="2025-08" db="UniProtKB">
        <authorList>
            <consortium name="RefSeq"/>
        </authorList>
    </citation>
    <scope>IDENTIFICATION</scope>
    <source>
        <tissue evidence="3">Whole sample</tissue>
    </source>
</reference>
<dbReference type="GeneID" id="111133993"/>
<dbReference type="InterPro" id="IPR011029">
    <property type="entry name" value="DEATH-like_dom_sf"/>
</dbReference>
<evidence type="ECO:0000256" key="1">
    <source>
        <dbReference type="SAM" id="Coils"/>
    </source>
</evidence>
<feature type="coiled-coil region" evidence="1">
    <location>
        <begin position="201"/>
        <end position="267"/>
    </location>
</feature>